<dbReference type="AlphaFoldDB" id="A0ABD2Z171"/>
<organism evidence="1 2">
    <name type="scientific">Cinchona calisaya</name>
    <dbReference type="NCBI Taxonomy" id="153742"/>
    <lineage>
        <taxon>Eukaryota</taxon>
        <taxon>Viridiplantae</taxon>
        <taxon>Streptophyta</taxon>
        <taxon>Embryophyta</taxon>
        <taxon>Tracheophyta</taxon>
        <taxon>Spermatophyta</taxon>
        <taxon>Magnoliopsida</taxon>
        <taxon>eudicotyledons</taxon>
        <taxon>Gunneridae</taxon>
        <taxon>Pentapetalae</taxon>
        <taxon>asterids</taxon>
        <taxon>lamiids</taxon>
        <taxon>Gentianales</taxon>
        <taxon>Rubiaceae</taxon>
        <taxon>Cinchonoideae</taxon>
        <taxon>Cinchoneae</taxon>
        <taxon>Cinchona</taxon>
    </lineage>
</organism>
<dbReference type="EMBL" id="JBJUIK010000011">
    <property type="protein sequence ID" value="KAL3513260.1"/>
    <property type="molecule type" value="Genomic_DNA"/>
</dbReference>
<name>A0ABD2Z171_9GENT</name>
<reference evidence="1 2" key="1">
    <citation type="submission" date="2024-11" db="EMBL/GenBank/DDBJ databases">
        <title>A near-complete genome assembly of Cinchona calisaya.</title>
        <authorList>
            <person name="Lian D.C."/>
            <person name="Zhao X.W."/>
            <person name="Wei L."/>
        </authorList>
    </citation>
    <scope>NUCLEOTIDE SEQUENCE [LARGE SCALE GENOMIC DNA]</scope>
    <source>
        <tissue evidence="1">Nenye</tissue>
    </source>
</reference>
<keyword evidence="2" id="KW-1185">Reference proteome</keyword>
<dbReference type="Proteomes" id="UP001630127">
    <property type="component" value="Unassembled WGS sequence"/>
</dbReference>
<gene>
    <name evidence="1" type="ORF">ACH5RR_025977</name>
</gene>
<proteinExistence type="predicted"/>
<sequence length="199" mass="23275">MEFKKRYESNSGQLVIKSRSSFYFSLKLPPIRSRIVFGITGFEMKQFPFTYSYCFLKKDKKTREFFSQLWTDFFWEASEGVNRMHWKSWMSIAKSTAKNGLGVQNLEDVVEGISMNLRWSFRTRHSLWNKFMKSRYLSIGLHPSLVVSAITSFPTWRRMVKIKDKVEPFICVLPGKGKYLSGLITGKVLGLLLEIHSMI</sequence>
<protein>
    <submittedName>
        <fullName evidence="1">Uncharacterized protein</fullName>
    </submittedName>
</protein>
<accession>A0ABD2Z171</accession>
<comment type="caution">
    <text evidence="1">The sequence shown here is derived from an EMBL/GenBank/DDBJ whole genome shotgun (WGS) entry which is preliminary data.</text>
</comment>
<evidence type="ECO:0000313" key="2">
    <source>
        <dbReference type="Proteomes" id="UP001630127"/>
    </source>
</evidence>
<evidence type="ECO:0000313" key="1">
    <source>
        <dbReference type="EMBL" id="KAL3513260.1"/>
    </source>
</evidence>